<dbReference type="STRING" id="9643.ENSUAMP00000030620"/>
<dbReference type="Gene3D" id="3.10.20.90">
    <property type="entry name" value="Phosphatidylinositol 3-kinase Catalytic Subunit, Chain A, domain 1"/>
    <property type="match status" value="1"/>
</dbReference>
<evidence type="ECO:0000313" key="3">
    <source>
        <dbReference type="Ensembl" id="ENSUAMP00000030620.1"/>
    </source>
</evidence>
<accession>A0A452SDU5</accession>
<feature type="domain" description="Rad60/SUMO-like" evidence="2">
    <location>
        <begin position="5"/>
        <end position="43"/>
    </location>
</feature>
<name>A0A452SDU5_URSAM</name>
<dbReference type="SUPFAM" id="SSF54236">
    <property type="entry name" value="Ubiquitin-like"/>
    <property type="match status" value="1"/>
</dbReference>
<reference evidence="3" key="3">
    <citation type="submission" date="2025-09" db="UniProtKB">
        <authorList>
            <consortium name="Ensembl"/>
        </authorList>
    </citation>
    <scope>IDENTIFICATION</scope>
</reference>
<sequence>MKAGCPRRGLSMGQIRFRFHGQPIHETDTPAQLEMEDEDTPDVFQQQTGVY</sequence>
<dbReference type="InterPro" id="IPR029071">
    <property type="entry name" value="Ubiquitin-like_domsf"/>
</dbReference>
<protein>
    <recommendedName>
        <fullName evidence="2">Rad60/SUMO-like domain-containing protein</fullName>
    </recommendedName>
</protein>
<proteinExistence type="predicted"/>
<dbReference type="InterPro" id="IPR022617">
    <property type="entry name" value="Rad60/SUMO-like_dom"/>
</dbReference>
<evidence type="ECO:0000313" key="4">
    <source>
        <dbReference type="Proteomes" id="UP000291022"/>
    </source>
</evidence>
<reference evidence="4" key="1">
    <citation type="submission" date="2016-06" db="EMBL/GenBank/DDBJ databases">
        <title>De novo assembly and RNA-Seq shows season-dependent expression and editing in black bear kidneys.</title>
        <authorList>
            <person name="Korstanje R."/>
            <person name="Srivastava A."/>
            <person name="Sarsani V.K."/>
            <person name="Sheehan S.M."/>
            <person name="Seger R.L."/>
            <person name="Barter M.E."/>
            <person name="Lindqvist C."/>
            <person name="Brody L.C."/>
            <person name="Mullikin J.C."/>
        </authorList>
    </citation>
    <scope>NUCLEOTIDE SEQUENCE [LARGE SCALE GENOMIC DNA]</scope>
</reference>
<keyword evidence="4" id="KW-1185">Reference proteome</keyword>
<dbReference type="PANTHER" id="PTHR10562">
    <property type="entry name" value="SMALL UBIQUITIN-RELATED MODIFIER"/>
    <property type="match status" value="1"/>
</dbReference>
<organism evidence="3 4">
    <name type="scientific">Ursus americanus</name>
    <name type="common">American black bear</name>
    <name type="synonym">Euarctos americanus</name>
    <dbReference type="NCBI Taxonomy" id="9643"/>
    <lineage>
        <taxon>Eukaryota</taxon>
        <taxon>Metazoa</taxon>
        <taxon>Chordata</taxon>
        <taxon>Craniata</taxon>
        <taxon>Vertebrata</taxon>
        <taxon>Euteleostomi</taxon>
        <taxon>Mammalia</taxon>
        <taxon>Eutheria</taxon>
        <taxon>Laurasiatheria</taxon>
        <taxon>Carnivora</taxon>
        <taxon>Caniformia</taxon>
        <taxon>Ursidae</taxon>
        <taxon>Ursus</taxon>
    </lineage>
</organism>
<evidence type="ECO:0000256" key="1">
    <source>
        <dbReference type="ARBA" id="ARBA00022499"/>
    </source>
</evidence>
<dbReference type="GeneTree" id="ENSGT00950000182895"/>
<dbReference type="AlphaFoldDB" id="A0A452SDU5"/>
<dbReference type="Ensembl" id="ENSUAMT00000034160.1">
    <property type="protein sequence ID" value="ENSUAMP00000030620.1"/>
    <property type="gene ID" value="ENSUAMG00000023514.1"/>
</dbReference>
<reference evidence="3" key="2">
    <citation type="submission" date="2025-08" db="UniProtKB">
        <authorList>
            <consortium name="Ensembl"/>
        </authorList>
    </citation>
    <scope>IDENTIFICATION</scope>
</reference>
<dbReference type="Pfam" id="PF11976">
    <property type="entry name" value="Rad60-SLD"/>
    <property type="match status" value="1"/>
</dbReference>
<dbReference type="Proteomes" id="UP000291022">
    <property type="component" value="Unassembled WGS sequence"/>
</dbReference>
<keyword evidence="1" id="KW-1017">Isopeptide bond</keyword>
<evidence type="ECO:0000259" key="2">
    <source>
        <dbReference type="Pfam" id="PF11976"/>
    </source>
</evidence>